<proteinExistence type="predicted"/>
<dbReference type="Proteomes" id="UP001234798">
    <property type="component" value="Chromosome"/>
</dbReference>
<accession>A0ABY9M139</accession>
<name>A0ABY9M139_9BURK</name>
<dbReference type="RefSeq" id="WP_306944036.1">
    <property type="nucleotide sequence ID" value="NZ_CP132976.1"/>
</dbReference>
<organism evidence="1 2">
    <name type="scientific">Achromobacter seleniivolatilans</name>
    <dbReference type="NCBI Taxonomy" id="3047478"/>
    <lineage>
        <taxon>Bacteria</taxon>
        <taxon>Pseudomonadati</taxon>
        <taxon>Pseudomonadota</taxon>
        <taxon>Betaproteobacteria</taxon>
        <taxon>Burkholderiales</taxon>
        <taxon>Alcaligenaceae</taxon>
        <taxon>Achromobacter</taxon>
    </lineage>
</organism>
<keyword evidence="2" id="KW-1185">Reference proteome</keyword>
<evidence type="ECO:0000313" key="2">
    <source>
        <dbReference type="Proteomes" id="UP001234798"/>
    </source>
</evidence>
<reference evidence="1 2" key="1">
    <citation type="submission" date="2023-08" db="EMBL/GenBank/DDBJ databases">
        <title>Achromobacter seleniivolatilans sp. nov., isolated from seleniferous soil.</title>
        <authorList>
            <person name="Zhang S."/>
            <person name="Li K."/>
            <person name="Peng J."/>
            <person name="Zhao Q."/>
            <person name="Wang H."/>
            <person name="Guo Y."/>
        </authorList>
    </citation>
    <scope>NUCLEOTIDE SEQUENCE [LARGE SCALE GENOMIC DNA]</scope>
    <source>
        <strain evidence="1 2">R39</strain>
    </source>
</reference>
<dbReference type="EMBL" id="CP132976">
    <property type="protein sequence ID" value="WMD20690.1"/>
    <property type="molecule type" value="Genomic_DNA"/>
</dbReference>
<sequence>MSLLFVAAIVTGCAATSSGDLISEAKIAAIKIHVTTFDEMARDFGPPRTQHVNPQGIRTATWFYFNNSEYGAVQDQRTLTVIYNQDGTVKDYMNASSGQTEKKPGR</sequence>
<protein>
    <recommendedName>
        <fullName evidence="3">Lipoprotein SmpA/OmlA domain-containing protein</fullName>
    </recommendedName>
</protein>
<evidence type="ECO:0000313" key="1">
    <source>
        <dbReference type="EMBL" id="WMD20690.1"/>
    </source>
</evidence>
<gene>
    <name evidence="1" type="ORF">RAS12_29565</name>
</gene>
<evidence type="ECO:0008006" key="3">
    <source>
        <dbReference type="Google" id="ProtNLM"/>
    </source>
</evidence>